<evidence type="ECO:0000256" key="6">
    <source>
        <dbReference type="ARBA" id="ARBA00022679"/>
    </source>
</evidence>
<evidence type="ECO:0000256" key="8">
    <source>
        <dbReference type="ARBA" id="ARBA00022919"/>
    </source>
</evidence>
<feature type="compositionally biased region" description="Low complexity" evidence="11">
    <location>
        <begin position="134"/>
        <end position="158"/>
    </location>
</feature>
<dbReference type="GO" id="GO:0005783">
    <property type="term" value="C:endoplasmic reticulum"/>
    <property type="evidence" value="ECO:0007669"/>
    <property type="project" value="TreeGrafter"/>
</dbReference>
<feature type="domain" description="Aminotransferase class I/classII large" evidence="12">
    <location>
        <begin position="271"/>
        <end position="565"/>
    </location>
</feature>
<keyword evidence="6" id="KW-0808">Transferase</keyword>
<dbReference type="InterPro" id="IPR050087">
    <property type="entry name" value="AON_synthase_class-II"/>
</dbReference>
<evidence type="ECO:0000256" key="10">
    <source>
        <dbReference type="ARBA" id="ARBA00023315"/>
    </source>
</evidence>
<dbReference type="GO" id="GO:0030170">
    <property type="term" value="F:pyridoxal phosphate binding"/>
    <property type="evidence" value="ECO:0007669"/>
    <property type="project" value="InterPro"/>
</dbReference>
<feature type="region of interest" description="Disordered" evidence="11">
    <location>
        <begin position="203"/>
        <end position="263"/>
    </location>
</feature>
<dbReference type="InterPro" id="IPR015422">
    <property type="entry name" value="PyrdxlP-dep_Trfase_small"/>
</dbReference>
<dbReference type="InterPro" id="IPR015424">
    <property type="entry name" value="PyrdxlP-dep_Trfase"/>
</dbReference>
<dbReference type="AlphaFoldDB" id="A0A7S4EHV8"/>
<gene>
    <name evidence="13" type="ORF">PAUS00366_LOCUS7305</name>
</gene>
<dbReference type="EMBL" id="HBIX01009620">
    <property type="protein sequence ID" value="CAE0714553.1"/>
    <property type="molecule type" value="Transcribed_RNA"/>
</dbReference>
<dbReference type="PANTHER" id="PTHR13693">
    <property type="entry name" value="CLASS II AMINOTRANSFERASE/8-AMINO-7-OXONONANOATE SYNTHASE"/>
    <property type="match status" value="1"/>
</dbReference>
<evidence type="ECO:0000256" key="4">
    <source>
        <dbReference type="ARBA" id="ARBA00008392"/>
    </source>
</evidence>
<comment type="pathway">
    <text evidence="3">Sphingolipid metabolism.</text>
</comment>
<keyword evidence="9" id="KW-0443">Lipid metabolism</keyword>
<keyword evidence="8" id="KW-0746">Sphingolipid metabolism</keyword>
<dbReference type="EC" id="2.3.1.50" evidence="5"/>
<proteinExistence type="inferred from homology"/>
<feature type="region of interest" description="Disordered" evidence="11">
    <location>
        <begin position="124"/>
        <end position="158"/>
    </location>
</feature>
<dbReference type="SUPFAM" id="SSF53383">
    <property type="entry name" value="PLP-dependent transferases"/>
    <property type="match status" value="1"/>
</dbReference>
<evidence type="ECO:0000256" key="11">
    <source>
        <dbReference type="SAM" id="MobiDB-lite"/>
    </source>
</evidence>
<dbReference type="GO" id="GO:0016020">
    <property type="term" value="C:membrane"/>
    <property type="evidence" value="ECO:0007669"/>
    <property type="project" value="GOC"/>
</dbReference>
<keyword evidence="7" id="KW-0663">Pyridoxal phosphate</keyword>
<evidence type="ECO:0000256" key="7">
    <source>
        <dbReference type="ARBA" id="ARBA00022898"/>
    </source>
</evidence>
<evidence type="ECO:0000259" key="12">
    <source>
        <dbReference type="Pfam" id="PF00155"/>
    </source>
</evidence>
<sequence>MLFPAVHQLGFQVGQAVSNFVYNTATKMNMETVATIRSTNGATLLDAFGYAFLTLPGLYKTWWWNLVAKDPLHVAIETIMLMSIVYMMLSRSTEGYKDNSKDKLNKREQEELLGEWKHKMRAPLAPPASKVVQNNNNNNNNNETSRNSTSTTSTSTSSNSYGYGYGYGGIDVNNDDDFQIVVQKQEGKWLTVTVPDHWITNTKHKKTQKKDTKTATATTTTTTTTATTAGNNSKNDNTHKENNSSNSNSNNEHAITKNTTPPRRAETELKVLNFCNFDFLGFQTSDVLRRASTKALNKYGCGSCGPRGFYGTIDVHLQLEKNMARFCNTDQAILYSDGASACSSTVAAFAKRGDLLVVDEGVYEPLSKGVFLSRANVHWFRHNDVQDLERVLKELQATDRKLGRKPTAQRRFIVVEGLYKNLGTIAPLDKIVALKHEYKYRLILDESFSFGTLGKTGRGVLEEHGKRPMYDAEITTIALENSLGSIGGVTVGNEEVVDHQRLSAAGYCFSASAPPFTSSASVESLRLLEERPELVQRLQSNVKYTYKRLLEKVEEHNTKNNDNHNTACYAYNLVVTSDSRSPIVVLQLERESVYESAIMSGIMRECLQRGVGIVASTSAFHDNDVANTNSTTTTMTATVLAPCIRITVSTLHTKEDTDAAIHALIESAALVTSRYPVLRPPE</sequence>
<feature type="compositionally biased region" description="Polar residues" evidence="11">
    <location>
        <begin position="252"/>
        <end position="261"/>
    </location>
</feature>
<dbReference type="GO" id="GO:0046512">
    <property type="term" value="P:sphingosine biosynthetic process"/>
    <property type="evidence" value="ECO:0007669"/>
    <property type="project" value="TreeGrafter"/>
</dbReference>
<evidence type="ECO:0000313" key="13">
    <source>
        <dbReference type="EMBL" id="CAE0714553.1"/>
    </source>
</evidence>
<dbReference type="GO" id="GO:0004758">
    <property type="term" value="F:serine C-palmitoyltransferase activity"/>
    <property type="evidence" value="ECO:0007669"/>
    <property type="project" value="TreeGrafter"/>
</dbReference>
<reference evidence="13" key="1">
    <citation type="submission" date="2021-01" db="EMBL/GenBank/DDBJ databases">
        <authorList>
            <person name="Corre E."/>
            <person name="Pelletier E."/>
            <person name="Niang G."/>
            <person name="Scheremetjew M."/>
            <person name="Finn R."/>
            <person name="Kale V."/>
            <person name="Holt S."/>
            <person name="Cochrane G."/>
            <person name="Meng A."/>
            <person name="Brown T."/>
            <person name="Cohen L."/>
        </authorList>
    </citation>
    <scope>NUCLEOTIDE SEQUENCE</scope>
    <source>
        <strain evidence="13">10249 10 AB</strain>
    </source>
</reference>
<organism evidence="13">
    <name type="scientific">Pseudo-nitzschia australis</name>
    <dbReference type="NCBI Taxonomy" id="44445"/>
    <lineage>
        <taxon>Eukaryota</taxon>
        <taxon>Sar</taxon>
        <taxon>Stramenopiles</taxon>
        <taxon>Ochrophyta</taxon>
        <taxon>Bacillariophyta</taxon>
        <taxon>Bacillariophyceae</taxon>
        <taxon>Bacillariophycidae</taxon>
        <taxon>Bacillariales</taxon>
        <taxon>Bacillariaceae</taxon>
        <taxon>Pseudo-nitzschia</taxon>
    </lineage>
</organism>
<evidence type="ECO:0000256" key="5">
    <source>
        <dbReference type="ARBA" id="ARBA00013220"/>
    </source>
</evidence>
<comment type="similarity">
    <text evidence="4">Belongs to the class-II pyridoxal-phosphate-dependent aminotransferase family.</text>
</comment>
<dbReference type="Pfam" id="PF00155">
    <property type="entry name" value="Aminotran_1_2"/>
    <property type="match status" value="1"/>
</dbReference>
<name>A0A7S4EHV8_9STRA</name>
<comment type="pathway">
    <text evidence="2">Lipid metabolism; sphingolipid metabolism.</text>
</comment>
<keyword evidence="10" id="KW-0012">Acyltransferase</keyword>
<dbReference type="InterPro" id="IPR004839">
    <property type="entry name" value="Aminotransferase_I/II_large"/>
</dbReference>
<evidence type="ECO:0000256" key="1">
    <source>
        <dbReference type="ARBA" id="ARBA00001933"/>
    </source>
</evidence>
<feature type="compositionally biased region" description="Low complexity" evidence="11">
    <location>
        <begin position="214"/>
        <end position="229"/>
    </location>
</feature>
<dbReference type="Gene3D" id="3.40.640.10">
    <property type="entry name" value="Type I PLP-dependent aspartate aminotransferase-like (Major domain)"/>
    <property type="match status" value="1"/>
</dbReference>
<comment type="cofactor">
    <cofactor evidence="1">
        <name>pyridoxal 5'-phosphate</name>
        <dbReference type="ChEBI" id="CHEBI:597326"/>
    </cofactor>
</comment>
<dbReference type="InterPro" id="IPR015421">
    <property type="entry name" value="PyrdxlP-dep_Trfase_major"/>
</dbReference>
<evidence type="ECO:0000256" key="3">
    <source>
        <dbReference type="ARBA" id="ARBA00004991"/>
    </source>
</evidence>
<protein>
    <recommendedName>
        <fullName evidence="5">serine C-palmitoyltransferase</fullName>
        <ecNumber evidence="5">2.3.1.50</ecNumber>
    </recommendedName>
</protein>
<evidence type="ECO:0000256" key="2">
    <source>
        <dbReference type="ARBA" id="ARBA00004760"/>
    </source>
</evidence>
<dbReference type="Gene3D" id="3.90.1150.10">
    <property type="entry name" value="Aspartate Aminotransferase, domain 1"/>
    <property type="match status" value="1"/>
</dbReference>
<evidence type="ECO:0000256" key="9">
    <source>
        <dbReference type="ARBA" id="ARBA00023098"/>
    </source>
</evidence>
<accession>A0A7S4EHV8</accession>
<dbReference type="PANTHER" id="PTHR13693:SF2">
    <property type="entry name" value="SERINE PALMITOYLTRANSFERASE 1"/>
    <property type="match status" value="1"/>
</dbReference>
<dbReference type="GO" id="GO:0046513">
    <property type="term" value="P:ceramide biosynthetic process"/>
    <property type="evidence" value="ECO:0007669"/>
    <property type="project" value="TreeGrafter"/>
</dbReference>